<dbReference type="EMBL" id="JBCGBO010000007">
    <property type="protein sequence ID" value="KAK9187563.1"/>
    <property type="molecule type" value="Genomic_DNA"/>
</dbReference>
<reference evidence="1 2" key="1">
    <citation type="submission" date="2024-05" db="EMBL/GenBank/DDBJ databases">
        <title>Haplotype-resolved chromosome-level genome assembly of Huyou (Citrus changshanensis).</title>
        <authorList>
            <person name="Miao C."/>
            <person name="Chen W."/>
            <person name="Wu Y."/>
            <person name="Wang L."/>
            <person name="Zhao S."/>
            <person name="Grierson D."/>
            <person name="Xu C."/>
            <person name="Chen K."/>
        </authorList>
    </citation>
    <scope>NUCLEOTIDE SEQUENCE [LARGE SCALE GENOMIC DNA]</scope>
    <source>
        <strain evidence="1">01-14</strain>
        <tissue evidence="1">Leaf</tissue>
    </source>
</reference>
<evidence type="ECO:0000313" key="1">
    <source>
        <dbReference type="EMBL" id="KAK9187563.1"/>
    </source>
</evidence>
<organism evidence="1 2">
    <name type="scientific">Citrus x changshan-huyou</name>
    <dbReference type="NCBI Taxonomy" id="2935761"/>
    <lineage>
        <taxon>Eukaryota</taxon>
        <taxon>Viridiplantae</taxon>
        <taxon>Streptophyta</taxon>
        <taxon>Embryophyta</taxon>
        <taxon>Tracheophyta</taxon>
        <taxon>Spermatophyta</taxon>
        <taxon>Magnoliopsida</taxon>
        <taxon>eudicotyledons</taxon>
        <taxon>Gunneridae</taxon>
        <taxon>Pentapetalae</taxon>
        <taxon>rosids</taxon>
        <taxon>malvids</taxon>
        <taxon>Sapindales</taxon>
        <taxon>Rutaceae</taxon>
        <taxon>Aurantioideae</taxon>
        <taxon>Citrus</taxon>
    </lineage>
</organism>
<accession>A0AAP0QFD7</accession>
<proteinExistence type="predicted"/>
<comment type="caution">
    <text evidence="1">The sequence shown here is derived from an EMBL/GenBank/DDBJ whole genome shotgun (WGS) entry which is preliminary data.</text>
</comment>
<sequence>MRRLHLLWSKICKEILVGFNVLATRQGATRCMTTKKKSMMEIESVEAAGKSNIGRVKRYFRLEGATHCMTTQKKSMMEIESVEVAGKSDIRCVKKYFILKVNKISAALYLVIC</sequence>
<gene>
    <name evidence="1" type="ORF">WN944_018961</name>
</gene>
<dbReference type="AlphaFoldDB" id="A0AAP0QFD7"/>
<protein>
    <submittedName>
        <fullName evidence="1">Uncharacterized protein</fullName>
    </submittedName>
</protein>
<name>A0AAP0QFD7_9ROSI</name>
<evidence type="ECO:0000313" key="2">
    <source>
        <dbReference type="Proteomes" id="UP001428341"/>
    </source>
</evidence>
<dbReference type="Proteomes" id="UP001428341">
    <property type="component" value="Unassembled WGS sequence"/>
</dbReference>
<keyword evidence="2" id="KW-1185">Reference proteome</keyword>